<evidence type="ECO:0000259" key="4">
    <source>
        <dbReference type="PROSITE" id="PS51118"/>
    </source>
</evidence>
<dbReference type="Proteomes" id="UP000609346">
    <property type="component" value="Unassembled WGS sequence"/>
</dbReference>
<organism evidence="5 6">
    <name type="scientific">Paenibacillus terricola</name>
    <dbReference type="NCBI Taxonomy" id="2763503"/>
    <lineage>
        <taxon>Bacteria</taxon>
        <taxon>Bacillati</taxon>
        <taxon>Bacillota</taxon>
        <taxon>Bacilli</taxon>
        <taxon>Bacillales</taxon>
        <taxon>Paenibacillaceae</taxon>
        <taxon>Paenibacillus</taxon>
    </lineage>
</organism>
<keyword evidence="2" id="KW-0238">DNA-binding</keyword>
<evidence type="ECO:0000256" key="1">
    <source>
        <dbReference type="ARBA" id="ARBA00023015"/>
    </source>
</evidence>
<reference evidence="5 6" key="1">
    <citation type="submission" date="2020-09" db="EMBL/GenBank/DDBJ databases">
        <title>Paenibacillus sp. strain PR3 16S rRNA gene Genome sequencing and assembly.</title>
        <authorList>
            <person name="Kim J."/>
        </authorList>
    </citation>
    <scope>NUCLEOTIDE SEQUENCE [LARGE SCALE GENOMIC DNA]</scope>
    <source>
        <strain evidence="5 6">PR3</strain>
    </source>
</reference>
<accession>A0ABR8N5J7</accession>
<dbReference type="SUPFAM" id="SSF46785">
    <property type="entry name" value="Winged helix' DNA-binding domain"/>
    <property type="match status" value="1"/>
</dbReference>
<dbReference type="InterPro" id="IPR036390">
    <property type="entry name" value="WH_DNA-bd_sf"/>
</dbReference>
<dbReference type="Gene3D" id="1.10.10.10">
    <property type="entry name" value="Winged helix-like DNA-binding domain superfamily/Winged helix DNA-binding domain"/>
    <property type="match status" value="1"/>
</dbReference>
<protein>
    <submittedName>
        <fullName evidence="5">Helix-turn-helix transcriptional regulator</fullName>
    </submittedName>
</protein>
<comment type="caution">
    <text evidence="5">The sequence shown here is derived from an EMBL/GenBank/DDBJ whole genome shotgun (WGS) entry which is preliminary data.</text>
</comment>
<dbReference type="PANTHER" id="PTHR33204">
    <property type="entry name" value="TRANSCRIPTIONAL REGULATOR, MARR FAMILY"/>
    <property type="match status" value="1"/>
</dbReference>
<dbReference type="InterPro" id="IPR002577">
    <property type="entry name" value="HTH_HxlR"/>
</dbReference>
<feature type="domain" description="HTH hxlR-type" evidence="4">
    <location>
        <begin position="1"/>
        <end position="82"/>
    </location>
</feature>
<dbReference type="InterPro" id="IPR036388">
    <property type="entry name" value="WH-like_DNA-bd_sf"/>
</dbReference>
<proteinExistence type="predicted"/>
<evidence type="ECO:0000313" key="6">
    <source>
        <dbReference type="Proteomes" id="UP000609346"/>
    </source>
</evidence>
<sequence>MVIAQLTGGPQRFKQLLRNVKVVKTQSLTDTLRHLEATGMVRREVFPTIPVTVEYSLTSKGHDFRRVIDEMEQWVEKWKPKD</sequence>
<dbReference type="EMBL" id="JACXZA010000009">
    <property type="protein sequence ID" value="MBD3922521.1"/>
    <property type="molecule type" value="Genomic_DNA"/>
</dbReference>
<gene>
    <name evidence="5" type="ORF">H8B09_27455</name>
</gene>
<name>A0ABR8N5J7_9BACL</name>
<keyword evidence="6" id="KW-1185">Reference proteome</keyword>
<evidence type="ECO:0000256" key="3">
    <source>
        <dbReference type="ARBA" id="ARBA00023163"/>
    </source>
</evidence>
<evidence type="ECO:0000256" key="2">
    <source>
        <dbReference type="ARBA" id="ARBA00023125"/>
    </source>
</evidence>
<keyword evidence="1" id="KW-0805">Transcription regulation</keyword>
<dbReference type="PANTHER" id="PTHR33204:SF18">
    <property type="entry name" value="TRANSCRIPTIONAL REGULATORY PROTEIN"/>
    <property type="match status" value="1"/>
</dbReference>
<keyword evidence="3" id="KW-0804">Transcription</keyword>
<evidence type="ECO:0000313" key="5">
    <source>
        <dbReference type="EMBL" id="MBD3922521.1"/>
    </source>
</evidence>
<dbReference type="PROSITE" id="PS51118">
    <property type="entry name" value="HTH_HXLR"/>
    <property type="match status" value="1"/>
</dbReference>
<dbReference type="Pfam" id="PF01638">
    <property type="entry name" value="HxlR"/>
    <property type="match status" value="1"/>
</dbReference>